<organism evidence="1 2">
    <name type="scientific">Marivirga lumbricoides</name>
    <dbReference type="NCBI Taxonomy" id="1046115"/>
    <lineage>
        <taxon>Bacteria</taxon>
        <taxon>Pseudomonadati</taxon>
        <taxon>Bacteroidota</taxon>
        <taxon>Cytophagia</taxon>
        <taxon>Cytophagales</taxon>
        <taxon>Marivirgaceae</taxon>
        <taxon>Marivirga</taxon>
    </lineage>
</organism>
<sequence length="156" mass="18502">MKKKRTYQEDVEKLFKAIDISIESYKTYPPKDWTQDIVKMVTSNLEKDKLSIINAEPKFRTLASLKYDIEAVFTYFQEATGETVEYFWKKIDEAGLDFKRENKLEKILDRGKIRGRIEYEYVTDMIIVAEQVGMTSKEETKRLSDMLGNYEARKRK</sequence>
<proteinExistence type="predicted"/>
<name>A0A2T4DU39_9BACT</name>
<dbReference type="Proteomes" id="UP000240608">
    <property type="component" value="Unassembled WGS sequence"/>
</dbReference>
<reference evidence="1 2" key="1">
    <citation type="submission" date="2018-03" db="EMBL/GenBank/DDBJ databases">
        <title>Cross-interface Injection: A General Nanoliter Liquid Handling Method Applied to Single Cells Genome Amplification Automated Nanoliter Liquid Handling Applied to Single Cell Multiple Displacement Amplification.</title>
        <authorList>
            <person name="Yun J."/>
            <person name="Xu P."/>
            <person name="Xu J."/>
            <person name="Dai X."/>
            <person name="Wang Y."/>
            <person name="Zheng X."/>
            <person name="Cao C."/>
            <person name="Yi Q."/>
            <person name="Zhu Y."/>
            <person name="Wang L."/>
            <person name="Dong Z."/>
            <person name="Huang Y."/>
            <person name="Huang L."/>
            <person name="Du W."/>
        </authorList>
    </citation>
    <scope>NUCLEOTIDE SEQUENCE [LARGE SCALE GENOMIC DNA]</scope>
    <source>
        <strain evidence="1 2">Z-D1-2</strain>
    </source>
</reference>
<gene>
    <name evidence="1" type="ORF">C9994_03200</name>
</gene>
<dbReference type="AlphaFoldDB" id="A0A2T4DU39"/>
<evidence type="ECO:0000313" key="2">
    <source>
        <dbReference type="Proteomes" id="UP000240608"/>
    </source>
</evidence>
<accession>A0A2T4DU39</accession>
<protein>
    <submittedName>
        <fullName evidence="1">Uncharacterized protein</fullName>
    </submittedName>
</protein>
<evidence type="ECO:0000313" key="1">
    <source>
        <dbReference type="EMBL" id="PTB97354.1"/>
    </source>
</evidence>
<dbReference type="EMBL" id="PYVU01000016">
    <property type="protein sequence ID" value="PTB97354.1"/>
    <property type="molecule type" value="Genomic_DNA"/>
</dbReference>
<comment type="caution">
    <text evidence="1">The sequence shown here is derived from an EMBL/GenBank/DDBJ whole genome shotgun (WGS) entry which is preliminary data.</text>
</comment>